<reference evidence="4 5" key="1">
    <citation type="submission" date="2019-01" db="EMBL/GenBank/DDBJ databases">
        <authorList>
            <person name="Brito A."/>
        </authorList>
    </citation>
    <scope>NUCLEOTIDE SEQUENCE [LARGE SCALE GENOMIC DNA]</scope>
    <source>
        <strain evidence="4">1</strain>
    </source>
</reference>
<proteinExistence type="predicted"/>
<dbReference type="Proteomes" id="UP000320055">
    <property type="component" value="Unassembled WGS sequence"/>
</dbReference>
<dbReference type="Gene3D" id="3.10.580.10">
    <property type="entry name" value="CBS-domain"/>
    <property type="match status" value="1"/>
</dbReference>
<protein>
    <submittedName>
        <fullName evidence="4">CBS domain containing protein</fullName>
    </submittedName>
</protein>
<evidence type="ECO:0000313" key="4">
    <source>
        <dbReference type="EMBL" id="VEP14800.1"/>
    </source>
</evidence>
<dbReference type="InterPro" id="IPR051257">
    <property type="entry name" value="Diverse_CBS-Domain"/>
</dbReference>
<dbReference type="RefSeq" id="WP_144865123.1">
    <property type="nucleotide sequence ID" value="NZ_LR213789.1"/>
</dbReference>
<dbReference type="EMBL" id="CAACVJ010000212">
    <property type="protein sequence ID" value="VEP14800.1"/>
    <property type="molecule type" value="Genomic_DNA"/>
</dbReference>
<dbReference type="PANTHER" id="PTHR43080:SF26">
    <property type="entry name" value="REGULATORY PROTEIN"/>
    <property type="match status" value="1"/>
</dbReference>
<feature type="domain" description="CBS" evidence="3">
    <location>
        <begin position="9"/>
        <end position="66"/>
    </location>
</feature>
<name>A0A563VTN6_9CYAN</name>
<dbReference type="SMART" id="SM00116">
    <property type="entry name" value="CBS"/>
    <property type="match status" value="2"/>
</dbReference>
<accession>A0A563VTN6</accession>
<keyword evidence="5" id="KW-1185">Reference proteome</keyword>
<dbReference type="Pfam" id="PF00571">
    <property type="entry name" value="CBS"/>
    <property type="match status" value="2"/>
</dbReference>
<evidence type="ECO:0000313" key="5">
    <source>
        <dbReference type="Proteomes" id="UP000320055"/>
    </source>
</evidence>
<gene>
    <name evidence="4" type="ORF">H1P_290009</name>
</gene>
<organism evidence="4 5">
    <name type="scientific">Hyella patelloides LEGE 07179</name>
    <dbReference type="NCBI Taxonomy" id="945734"/>
    <lineage>
        <taxon>Bacteria</taxon>
        <taxon>Bacillati</taxon>
        <taxon>Cyanobacteriota</taxon>
        <taxon>Cyanophyceae</taxon>
        <taxon>Pleurocapsales</taxon>
        <taxon>Hyellaceae</taxon>
        <taxon>Hyella</taxon>
    </lineage>
</organism>
<evidence type="ECO:0000256" key="2">
    <source>
        <dbReference type="PROSITE-ProRule" id="PRU00703"/>
    </source>
</evidence>
<evidence type="ECO:0000256" key="1">
    <source>
        <dbReference type="ARBA" id="ARBA00023122"/>
    </source>
</evidence>
<dbReference type="OrthoDB" id="9790355at2"/>
<sequence>MSKTVADVMTADVITVKQETPLTEAIKILAEKKISALPVVDDSGKLAGILSERDLMWQESGVEAPPYIMLLDSIIYLQNPAQHNKEIHKALGQTVGEVMGGISLTIEPDQPVREAARLMHSEEIRRLPVVNEQKQVIGIITQGDIVRMMASDY</sequence>
<keyword evidence="1 2" id="KW-0129">CBS domain</keyword>
<feature type="domain" description="CBS" evidence="3">
    <location>
        <begin position="99"/>
        <end position="153"/>
    </location>
</feature>
<dbReference type="PROSITE" id="PS51371">
    <property type="entry name" value="CBS"/>
    <property type="match status" value="2"/>
</dbReference>
<dbReference type="AlphaFoldDB" id="A0A563VTN6"/>
<dbReference type="PANTHER" id="PTHR43080">
    <property type="entry name" value="CBS DOMAIN-CONTAINING PROTEIN CBSX3, MITOCHONDRIAL"/>
    <property type="match status" value="1"/>
</dbReference>
<dbReference type="InterPro" id="IPR046342">
    <property type="entry name" value="CBS_dom_sf"/>
</dbReference>
<dbReference type="InterPro" id="IPR000644">
    <property type="entry name" value="CBS_dom"/>
</dbReference>
<evidence type="ECO:0000259" key="3">
    <source>
        <dbReference type="PROSITE" id="PS51371"/>
    </source>
</evidence>
<dbReference type="CDD" id="cd04586">
    <property type="entry name" value="CBS_pair_BON_assoc"/>
    <property type="match status" value="1"/>
</dbReference>
<dbReference type="SUPFAM" id="SSF54631">
    <property type="entry name" value="CBS-domain pair"/>
    <property type="match status" value="1"/>
</dbReference>